<dbReference type="Gene3D" id="3.30.9.10">
    <property type="entry name" value="D-Amino Acid Oxidase, subunit A, domain 2"/>
    <property type="match status" value="1"/>
</dbReference>
<evidence type="ECO:0000313" key="7">
    <source>
        <dbReference type="EMBL" id="NGP77490.1"/>
    </source>
</evidence>
<gene>
    <name evidence="7" type="primary">lhgO</name>
    <name evidence="7" type="ORF">G3570_12650</name>
</gene>
<keyword evidence="4 7" id="KW-0560">Oxidoreductase</keyword>
<comment type="similarity">
    <text evidence="5">Belongs to the L2HGDH family.</text>
</comment>
<organism evidence="7 8">
    <name type="scientific">Halalkalibaculum roseum</name>
    <dbReference type="NCBI Taxonomy" id="2709311"/>
    <lineage>
        <taxon>Bacteria</taxon>
        <taxon>Pseudomonadati</taxon>
        <taxon>Balneolota</taxon>
        <taxon>Balneolia</taxon>
        <taxon>Balneolales</taxon>
        <taxon>Balneolaceae</taxon>
        <taxon>Halalkalibaculum</taxon>
    </lineage>
</organism>
<comment type="cofactor">
    <cofactor evidence="1">
        <name>FAD</name>
        <dbReference type="ChEBI" id="CHEBI:57692"/>
    </cofactor>
</comment>
<proteinExistence type="inferred from homology"/>
<evidence type="ECO:0000256" key="4">
    <source>
        <dbReference type="ARBA" id="ARBA00023002"/>
    </source>
</evidence>
<dbReference type="InterPro" id="IPR006076">
    <property type="entry name" value="FAD-dep_OxRdtase"/>
</dbReference>
<dbReference type="EC" id="1.1.3.-" evidence="7"/>
<sequence length="401" mass="44417">MHDFTIVGAGIVGLSTAYKLSLAYPDASILVLEKEDEIAAHQTGNNSGVIHSGIYYKPNSYRAKNCVDGRHQLVDFCENNGVAYEICGKVIVATEENELPRLQKIYETGKINEIEGIQKIDRKELTEIEPYAEGIEAIHVPCSGIVDYVGVCQKLRDLIEEGNGKVRCGAPVRNIRHNREKNTVTVDTEQESITTRYLINCAGLYSDRVAESAGIQNDIQIVPFRGEYFELTPEAQHMVKGLIYPTPNPAFPFLGVHFTKMVQGNVECGPNAVFAFKREGYDKFSFDLQETIETVNFPGFWKLAKKHWRMGVDEYYRSLSKKAFVEGLQKLIPSIQASDLKPAPAGVRAMALTPEGEIVDDFKFAATNREIHVLNAPSPAATAGLAIGDEIVKKAQEAFAL</sequence>
<dbReference type="Pfam" id="PF01266">
    <property type="entry name" value="DAO"/>
    <property type="match status" value="1"/>
</dbReference>
<dbReference type="AlphaFoldDB" id="A0A6M1SWQ8"/>
<dbReference type="Gene3D" id="3.50.50.60">
    <property type="entry name" value="FAD/NAD(P)-binding domain"/>
    <property type="match status" value="1"/>
</dbReference>
<dbReference type="GO" id="GO:0047545">
    <property type="term" value="F:(S)-2-hydroxyglutarate dehydrogenase activity"/>
    <property type="evidence" value="ECO:0007669"/>
    <property type="project" value="TreeGrafter"/>
</dbReference>
<evidence type="ECO:0000256" key="2">
    <source>
        <dbReference type="ARBA" id="ARBA00022630"/>
    </source>
</evidence>
<dbReference type="Proteomes" id="UP000473278">
    <property type="component" value="Unassembled WGS sequence"/>
</dbReference>
<dbReference type="InterPro" id="IPR036188">
    <property type="entry name" value="FAD/NAD-bd_sf"/>
</dbReference>
<keyword evidence="2" id="KW-0285">Flavoprotein</keyword>
<dbReference type="PANTHER" id="PTHR43104">
    <property type="entry name" value="L-2-HYDROXYGLUTARATE DEHYDROGENASE, MITOCHONDRIAL"/>
    <property type="match status" value="1"/>
</dbReference>
<reference evidence="7 8" key="1">
    <citation type="submission" date="2020-02" db="EMBL/GenBank/DDBJ databases">
        <title>Balneolaceae bacterium YR4-1, complete genome.</title>
        <authorList>
            <person name="Li Y."/>
            <person name="Wu S."/>
        </authorList>
    </citation>
    <scope>NUCLEOTIDE SEQUENCE [LARGE SCALE GENOMIC DNA]</scope>
    <source>
        <strain evidence="7 8">YR4-1</strain>
    </source>
</reference>
<dbReference type="RefSeq" id="WP_165143707.1">
    <property type="nucleotide sequence ID" value="NZ_JAALLT010000004.1"/>
</dbReference>
<feature type="domain" description="FAD dependent oxidoreductase" evidence="6">
    <location>
        <begin position="3"/>
        <end position="392"/>
    </location>
</feature>
<dbReference type="EMBL" id="JAALLT010000004">
    <property type="protein sequence ID" value="NGP77490.1"/>
    <property type="molecule type" value="Genomic_DNA"/>
</dbReference>
<protein>
    <submittedName>
        <fullName evidence="7">L-2-hydroxyglutarate oxidase</fullName>
        <ecNumber evidence="7">1.1.3.-</ecNumber>
    </submittedName>
</protein>
<keyword evidence="3" id="KW-0274">FAD</keyword>
<comment type="caution">
    <text evidence="7">The sequence shown here is derived from an EMBL/GenBank/DDBJ whole genome shotgun (WGS) entry which is preliminary data.</text>
</comment>
<evidence type="ECO:0000256" key="1">
    <source>
        <dbReference type="ARBA" id="ARBA00001974"/>
    </source>
</evidence>
<evidence type="ECO:0000313" key="8">
    <source>
        <dbReference type="Proteomes" id="UP000473278"/>
    </source>
</evidence>
<dbReference type="GO" id="GO:0005737">
    <property type="term" value="C:cytoplasm"/>
    <property type="evidence" value="ECO:0007669"/>
    <property type="project" value="TreeGrafter"/>
</dbReference>
<dbReference type="PANTHER" id="PTHR43104:SF2">
    <property type="entry name" value="L-2-HYDROXYGLUTARATE DEHYDROGENASE, MITOCHONDRIAL"/>
    <property type="match status" value="1"/>
</dbReference>
<dbReference type="SUPFAM" id="SSF51905">
    <property type="entry name" value="FAD/NAD(P)-binding domain"/>
    <property type="match status" value="1"/>
</dbReference>
<evidence type="ECO:0000256" key="3">
    <source>
        <dbReference type="ARBA" id="ARBA00022827"/>
    </source>
</evidence>
<dbReference type="NCBIfam" id="NF008726">
    <property type="entry name" value="PRK11728.1"/>
    <property type="match status" value="1"/>
</dbReference>
<name>A0A6M1SWQ8_9BACT</name>
<evidence type="ECO:0000256" key="5">
    <source>
        <dbReference type="ARBA" id="ARBA00037941"/>
    </source>
</evidence>
<keyword evidence="8" id="KW-1185">Reference proteome</keyword>
<evidence type="ECO:0000259" key="6">
    <source>
        <dbReference type="Pfam" id="PF01266"/>
    </source>
</evidence>
<accession>A0A6M1SWQ8</accession>